<sequence length="166" mass="19809">FTLSFNLNFKIFAGDTTLSYSKKILKLLFYSAHTQSNILKRFFYFSSQMRYSNSETRENSELIPNKLVEKEELIILEENYNLENFFKIDQLRLHLFLFKGQKCFLMKPCGKKNLFYSIYLVDSIFVFKLLKKDFFNFFFNSDQPINMILGLKNGIFKKCKISNLNN</sequence>
<organism evidence="1 2">
    <name type="scientific">Brachionus plicatilis</name>
    <name type="common">Marine rotifer</name>
    <name type="synonym">Brachionus muelleri</name>
    <dbReference type="NCBI Taxonomy" id="10195"/>
    <lineage>
        <taxon>Eukaryota</taxon>
        <taxon>Metazoa</taxon>
        <taxon>Spiralia</taxon>
        <taxon>Gnathifera</taxon>
        <taxon>Rotifera</taxon>
        <taxon>Eurotatoria</taxon>
        <taxon>Monogononta</taxon>
        <taxon>Pseudotrocha</taxon>
        <taxon>Ploima</taxon>
        <taxon>Brachionidae</taxon>
        <taxon>Brachionus</taxon>
    </lineage>
</organism>
<feature type="non-terminal residue" evidence="1">
    <location>
        <position position="1"/>
    </location>
</feature>
<evidence type="ECO:0000313" key="1">
    <source>
        <dbReference type="EMBL" id="RNA30838.1"/>
    </source>
</evidence>
<gene>
    <name evidence="1" type="ORF">BpHYR1_040420</name>
</gene>
<proteinExistence type="predicted"/>
<reference evidence="1 2" key="1">
    <citation type="journal article" date="2018" name="Sci. Rep.">
        <title>Genomic signatures of local adaptation to the degree of environmental predictability in rotifers.</title>
        <authorList>
            <person name="Franch-Gras L."/>
            <person name="Hahn C."/>
            <person name="Garcia-Roger E.M."/>
            <person name="Carmona M.J."/>
            <person name="Serra M."/>
            <person name="Gomez A."/>
        </authorList>
    </citation>
    <scope>NUCLEOTIDE SEQUENCE [LARGE SCALE GENOMIC DNA]</scope>
    <source>
        <strain evidence="1">HYR1</strain>
    </source>
</reference>
<dbReference type="Proteomes" id="UP000276133">
    <property type="component" value="Unassembled WGS sequence"/>
</dbReference>
<keyword evidence="2" id="KW-1185">Reference proteome</keyword>
<dbReference type="AlphaFoldDB" id="A0A3M7S5G2"/>
<accession>A0A3M7S5G2</accession>
<dbReference type="EMBL" id="REGN01002037">
    <property type="protein sequence ID" value="RNA30838.1"/>
    <property type="molecule type" value="Genomic_DNA"/>
</dbReference>
<protein>
    <submittedName>
        <fullName evidence="1">Uncharacterized protein</fullName>
    </submittedName>
</protein>
<evidence type="ECO:0000313" key="2">
    <source>
        <dbReference type="Proteomes" id="UP000276133"/>
    </source>
</evidence>
<comment type="caution">
    <text evidence="1">The sequence shown here is derived from an EMBL/GenBank/DDBJ whole genome shotgun (WGS) entry which is preliminary data.</text>
</comment>
<name>A0A3M7S5G2_BRAPC</name>